<accession>A0AAV4AGA1</accession>
<keyword evidence="2" id="KW-0479">Metal-binding</keyword>
<organism evidence="4 5">
    <name type="scientific">Plakobranchus ocellatus</name>
    <dbReference type="NCBI Taxonomy" id="259542"/>
    <lineage>
        <taxon>Eukaryota</taxon>
        <taxon>Metazoa</taxon>
        <taxon>Spiralia</taxon>
        <taxon>Lophotrochozoa</taxon>
        <taxon>Mollusca</taxon>
        <taxon>Gastropoda</taxon>
        <taxon>Heterobranchia</taxon>
        <taxon>Euthyneura</taxon>
        <taxon>Panpulmonata</taxon>
        <taxon>Sacoglossa</taxon>
        <taxon>Placobranchoidea</taxon>
        <taxon>Plakobranchidae</taxon>
        <taxon>Plakobranchus</taxon>
    </lineage>
</organism>
<comment type="cofactor">
    <cofactor evidence="1">
        <name>a divalent metal cation</name>
        <dbReference type="ChEBI" id="CHEBI:60240"/>
    </cofactor>
</comment>
<dbReference type="InterPro" id="IPR027806">
    <property type="entry name" value="HARBI1_dom"/>
</dbReference>
<protein>
    <submittedName>
        <fullName evidence="4">Nuclease harbi1-like protein</fullName>
    </submittedName>
</protein>
<gene>
    <name evidence="4" type="ORF">PoB_003671600</name>
</gene>
<evidence type="ECO:0000313" key="5">
    <source>
        <dbReference type="Proteomes" id="UP000735302"/>
    </source>
</evidence>
<evidence type="ECO:0000313" key="4">
    <source>
        <dbReference type="EMBL" id="GFO10211.1"/>
    </source>
</evidence>
<dbReference type="Pfam" id="PF13359">
    <property type="entry name" value="DDE_Tnp_4"/>
    <property type="match status" value="1"/>
</dbReference>
<evidence type="ECO:0000256" key="1">
    <source>
        <dbReference type="ARBA" id="ARBA00001968"/>
    </source>
</evidence>
<dbReference type="AlphaFoldDB" id="A0AAV4AGA1"/>
<comment type="caution">
    <text evidence="4">The sequence shown here is derived from an EMBL/GenBank/DDBJ whole genome shotgun (WGS) entry which is preliminary data.</text>
</comment>
<sequence length="132" mass="15309">MKPFPRRNLTFEQRVFNYRLSRARRQVECSFGVLSNTWRILLKSIEKNTVTAIEYVKAVCVLHNFLLAHEPERMKTPDSQYECSSMDRDDIVFASTRTASQAANATRNKLRDYFVSPTGSLPWQNEACLNNT</sequence>
<dbReference type="EMBL" id="BLXT01004148">
    <property type="protein sequence ID" value="GFO10211.1"/>
    <property type="molecule type" value="Genomic_DNA"/>
</dbReference>
<evidence type="ECO:0000259" key="3">
    <source>
        <dbReference type="Pfam" id="PF13359"/>
    </source>
</evidence>
<dbReference type="GO" id="GO:0046872">
    <property type="term" value="F:metal ion binding"/>
    <property type="evidence" value="ECO:0007669"/>
    <property type="project" value="UniProtKB-KW"/>
</dbReference>
<keyword evidence="5" id="KW-1185">Reference proteome</keyword>
<evidence type="ECO:0000256" key="2">
    <source>
        <dbReference type="ARBA" id="ARBA00022723"/>
    </source>
</evidence>
<reference evidence="4 5" key="1">
    <citation type="journal article" date="2021" name="Elife">
        <title>Chloroplast acquisition without the gene transfer in kleptoplastic sea slugs, Plakobranchus ocellatus.</title>
        <authorList>
            <person name="Maeda T."/>
            <person name="Takahashi S."/>
            <person name="Yoshida T."/>
            <person name="Shimamura S."/>
            <person name="Takaki Y."/>
            <person name="Nagai Y."/>
            <person name="Toyoda A."/>
            <person name="Suzuki Y."/>
            <person name="Arimoto A."/>
            <person name="Ishii H."/>
            <person name="Satoh N."/>
            <person name="Nishiyama T."/>
            <person name="Hasebe M."/>
            <person name="Maruyama T."/>
            <person name="Minagawa J."/>
            <person name="Obokata J."/>
            <person name="Shigenobu S."/>
        </authorList>
    </citation>
    <scope>NUCLEOTIDE SEQUENCE [LARGE SCALE GENOMIC DNA]</scope>
</reference>
<name>A0AAV4AGA1_9GAST</name>
<dbReference type="Proteomes" id="UP000735302">
    <property type="component" value="Unassembled WGS sequence"/>
</dbReference>
<proteinExistence type="predicted"/>
<feature type="domain" description="DDE Tnp4" evidence="3">
    <location>
        <begin position="5"/>
        <end position="64"/>
    </location>
</feature>